<gene>
    <name evidence="1" type="ORF">L2E82_43892</name>
</gene>
<dbReference type="EMBL" id="CM042016">
    <property type="protein sequence ID" value="KAI3699517.1"/>
    <property type="molecule type" value="Genomic_DNA"/>
</dbReference>
<organism evidence="1 2">
    <name type="scientific">Cichorium intybus</name>
    <name type="common">Chicory</name>
    <dbReference type="NCBI Taxonomy" id="13427"/>
    <lineage>
        <taxon>Eukaryota</taxon>
        <taxon>Viridiplantae</taxon>
        <taxon>Streptophyta</taxon>
        <taxon>Embryophyta</taxon>
        <taxon>Tracheophyta</taxon>
        <taxon>Spermatophyta</taxon>
        <taxon>Magnoliopsida</taxon>
        <taxon>eudicotyledons</taxon>
        <taxon>Gunneridae</taxon>
        <taxon>Pentapetalae</taxon>
        <taxon>asterids</taxon>
        <taxon>campanulids</taxon>
        <taxon>Asterales</taxon>
        <taxon>Asteraceae</taxon>
        <taxon>Cichorioideae</taxon>
        <taxon>Cichorieae</taxon>
        <taxon>Cichoriinae</taxon>
        <taxon>Cichorium</taxon>
    </lineage>
</organism>
<comment type="caution">
    <text evidence="1">The sequence shown here is derived from an EMBL/GenBank/DDBJ whole genome shotgun (WGS) entry which is preliminary data.</text>
</comment>
<reference evidence="2" key="1">
    <citation type="journal article" date="2022" name="Mol. Ecol. Resour.">
        <title>The genomes of chicory, endive, great burdock and yacon provide insights into Asteraceae palaeo-polyploidization history and plant inulin production.</title>
        <authorList>
            <person name="Fan W."/>
            <person name="Wang S."/>
            <person name="Wang H."/>
            <person name="Wang A."/>
            <person name="Jiang F."/>
            <person name="Liu H."/>
            <person name="Zhao H."/>
            <person name="Xu D."/>
            <person name="Zhang Y."/>
        </authorList>
    </citation>
    <scope>NUCLEOTIDE SEQUENCE [LARGE SCALE GENOMIC DNA]</scope>
    <source>
        <strain evidence="2">cv. Punajuju</strain>
    </source>
</reference>
<evidence type="ECO:0000313" key="1">
    <source>
        <dbReference type="EMBL" id="KAI3699517.1"/>
    </source>
</evidence>
<proteinExistence type="predicted"/>
<keyword evidence="2" id="KW-1185">Reference proteome</keyword>
<name>A0ACB8ZNE8_CICIN</name>
<reference evidence="1 2" key="2">
    <citation type="journal article" date="2022" name="Mol. Ecol. Resour.">
        <title>The genomes of chicory, endive, great burdock and yacon provide insights into Asteraceae paleo-polyploidization history and plant inulin production.</title>
        <authorList>
            <person name="Fan W."/>
            <person name="Wang S."/>
            <person name="Wang H."/>
            <person name="Wang A."/>
            <person name="Jiang F."/>
            <person name="Liu H."/>
            <person name="Zhao H."/>
            <person name="Xu D."/>
            <person name="Zhang Y."/>
        </authorList>
    </citation>
    <scope>NUCLEOTIDE SEQUENCE [LARGE SCALE GENOMIC DNA]</scope>
    <source>
        <strain evidence="2">cv. Punajuju</strain>
        <tissue evidence="1">Leaves</tissue>
    </source>
</reference>
<dbReference type="Proteomes" id="UP001055811">
    <property type="component" value="Linkage Group LG08"/>
</dbReference>
<evidence type="ECO:0000313" key="2">
    <source>
        <dbReference type="Proteomes" id="UP001055811"/>
    </source>
</evidence>
<accession>A0ACB8ZNE8</accession>
<sequence length="122" mass="12753">MEEVEVESVHSTDEGESVQSLSHSSHKHGAPPDTSTTHVVQGGSLAVNMPLTAAACTVPAVINKLTTTSVVHASDSLEKSIHHKYSDLNVALKSMSTANDFHQEGGAVVCFVYTSSQPAGLP</sequence>
<protein>
    <submittedName>
        <fullName evidence="1">Uncharacterized protein</fullName>
    </submittedName>
</protein>